<organism evidence="2 3">
    <name type="scientific">Ktedonobacter robiniae</name>
    <dbReference type="NCBI Taxonomy" id="2778365"/>
    <lineage>
        <taxon>Bacteria</taxon>
        <taxon>Bacillati</taxon>
        <taxon>Chloroflexota</taxon>
        <taxon>Ktedonobacteria</taxon>
        <taxon>Ktedonobacterales</taxon>
        <taxon>Ktedonobacteraceae</taxon>
        <taxon>Ktedonobacter</taxon>
    </lineage>
</organism>
<protein>
    <submittedName>
        <fullName evidence="2">Uncharacterized protein</fullName>
    </submittedName>
</protein>
<dbReference type="EMBL" id="BNJG01000003">
    <property type="protein sequence ID" value="GHO59867.1"/>
    <property type="molecule type" value="Genomic_DNA"/>
</dbReference>
<gene>
    <name evidence="2" type="ORF">KSB_83420</name>
</gene>
<feature type="region of interest" description="Disordered" evidence="1">
    <location>
        <begin position="47"/>
        <end position="66"/>
    </location>
</feature>
<sequence>MVMEALKASFYHSPGWNKDYPRIQIVTIEELLHQAEVKMPPQFGTFKQAQRERQQPYAQQGDSTEMQQVSIVRNTLAAKMIPETCMSIRNHLVFKLAQLQAHSLPPHGPPSGAVRD</sequence>
<reference evidence="2 3" key="1">
    <citation type="journal article" date="2021" name="Int. J. Syst. Evol. Microbiol.">
        <title>Reticulibacter mediterranei gen. nov., sp. nov., within the new family Reticulibacteraceae fam. nov., and Ktedonospora formicarum gen. nov., sp. nov., Ktedonobacter robiniae sp. nov., Dictyobacter formicarum sp. nov. and Dictyobacter arantiisoli sp. nov., belonging to the class Ktedonobacteria.</title>
        <authorList>
            <person name="Yabe S."/>
            <person name="Zheng Y."/>
            <person name="Wang C.M."/>
            <person name="Sakai Y."/>
            <person name="Abe K."/>
            <person name="Yokota A."/>
            <person name="Donadio S."/>
            <person name="Cavaletti L."/>
            <person name="Monciardini P."/>
        </authorList>
    </citation>
    <scope>NUCLEOTIDE SEQUENCE [LARGE SCALE GENOMIC DNA]</scope>
    <source>
        <strain evidence="2 3">SOSP1-30</strain>
    </source>
</reference>
<comment type="caution">
    <text evidence="2">The sequence shown here is derived from an EMBL/GenBank/DDBJ whole genome shotgun (WGS) entry which is preliminary data.</text>
</comment>
<accession>A0ABQ3V524</accession>
<keyword evidence="3" id="KW-1185">Reference proteome</keyword>
<evidence type="ECO:0000256" key="1">
    <source>
        <dbReference type="SAM" id="MobiDB-lite"/>
    </source>
</evidence>
<proteinExistence type="predicted"/>
<feature type="compositionally biased region" description="Polar residues" evidence="1">
    <location>
        <begin position="56"/>
        <end position="66"/>
    </location>
</feature>
<name>A0ABQ3V524_9CHLR</name>
<evidence type="ECO:0000313" key="3">
    <source>
        <dbReference type="Proteomes" id="UP000654345"/>
    </source>
</evidence>
<dbReference type="Proteomes" id="UP000654345">
    <property type="component" value="Unassembled WGS sequence"/>
</dbReference>
<evidence type="ECO:0000313" key="2">
    <source>
        <dbReference type="EMBL" id="GHO59867.1"/>
    </source>
</evidence>